<dbReference type="InterPro" id="IPR001611">
    <property type="entry name" value="Leu-rich_rpt"/>
</dbReference>
<name>A0A9W7TTR4_TRIRA</name>
<dbReference type="Proteomes" id="UP001059041">
    <property type="component" value="Linkage Group LG13"/>
</dbReference>
<keyword evidence="1" id="KW-0433">Leucine-rich repeat</keyword>
<dbReference type="SUPFAM" id="SSF52047">
    <property type="entry name" value="RNI-like"/>
    <property type="match status" value="1"/>
</dbReference>
<evidence type="ECO:0000313" key="4">
    <source>
        <dbReference type="Proteomes" id="UP001059041"/>
    </source>
</evidence>
<dbReference type="Gene3D" id="3.80.10.10">
    <property type="entry name" value="Ribonuclease Inhibitor"/>
    <property type="match status" value="1"/>
</dbReference>
<dbReference type="InterPro" id="IPR051261">
    <property type="entry name" value="NLR"/>
</dbReference>
<evidence type="ECO:0000256" key="2">
    <source>
        <dbReference type="ARBA" id="ARBA00022737"/>
    </source>
</evidence>
<reference evidence="3" key="1">
    <citation type="submission" date="2021-02" db="EMBL/GenBank/DDBJ databases">
        <title>Comparative genomics reveals that relaxation of natural selection precedes convergent phenotypic evolution of cavefish.</title>
        <authorList>
            <person name="Peng Z."/>
        </authorList>
    </citation>
    <scope>NUCLEOTIDE SEQUENCE</scope>
    <source>
        <tissue evidence="3">Muscle</tissue>
    </source>
</reference>
<dbReference type="InterPro" id="IPR032675">
    <property type="entry name" value="LRR_dom_sf"/>
</dbReference>
<protein>
    <submittedName>
        <fullName evidence="3">NACHT</fullName>
    </submittedName>
</protein>
<dbReference type="Pfam" id="PF13516">
    <property type="entry name" value="LRR_6"/>
    <property type="match status" value="2"/>
</dbReference>
<proteinExistence type="predicted"/>
<sequence>KYLQLSFITQHHLCGDRPHTAATATRNGSLPDSIRLFISKMLLTVTKGTRKINPLSCLSLLILKEAGTIKHNSEWLRKTGDKQPKSGKLREINWGMFKLKPMLHEMTMRFGTDLAKNMETSLNEMAPNIIRSAKEGSQRKLYANLIGPAEETTEGLVSSAALILLPALFKENASFLYSVNIEPKGPTPTIVFNGSPDTLKAESVSIIMDNVNIIREADIDMTQAVECLFAVYFLFNVQYPVAIKNTMTFIQKYLLKLKSPHDTRTPIPVLKILYNCSIGSEGCVALTSALRSNPSHLTQLDLSCNNPGDSGVKLLSDLLKDPHCQLHKLLLSDCNLTEESCSSLASVLRSNSSSLTELNLSHNKLQDSGVKLLSDGLKNTNCN</sequence>
<gene>
    <name evidence="3" type="ORF">IRJ41_021105</name>
</gene>
<accession>A0A9W7TTR4</accession>
<organism evidence="3 4">
    <name type="scientific">Triplophysa rosa</name>
    <name type="common">Cave loach</name>
    <dbReference type="NCBI Taxonomy" id="992332"/>
    <lineage>
        <taxon>Eukaryota</taxon>
        <taxon>Metazoa</taxon>
        <taxon>Chordata</taxon>
        <taxon>Craniata</taxon>
        <taxon>Vertebrata</taxon>
        <taxon>Euteleostomi</taxon>
        <taxon>Actinopterygii</taxon>
        <taxon>Neopterygii</taxon>
        <taxon>Teleostei</taxon>
        <taxon>Ostariophysi</taxon>
        <taxon>Cypriniformes</taxon>
        <taxon>Nemacheilidae</taxon>
        <taxon>Triplophysa</taxon>
    </lineage>
</organism>
<dbReference type="PROSITE" id="PS51450">
    <property type="entry name" value="LRR"/>
    <property type="match status" value="1"/>
</dbReference>
<dbReference type="SMART" id="SM00368">
    <property type="entry name" value="LRR_RI"/>
    <property type="match status" value="4"/>
</dbReference>
<dbReference type="EMBL" id="JAFHDT010000013">
    <property type="protein sequence ID" value="KAI7802057.1"/>
    <property type="molecule type" value="Genomic_DNA"/>
</dbReference>
<dbReference type="AlphaFoldDB" id="A0A9W7TTR4"/>
<evidence type="ECO:0000313" key="3">
    <source>
        <dbReference type="EMBL" id="KAI7802057.1"/>
    </source>
</evidence>
<comment type="caution">
    <text evidence="3">The sequence shown here is derived from an EMBL/GenBank/DDBJ whole genome shotgun (WGS) entry which is preliminary data.</text>
</comment>
<keyword evidence="4" id="KW-1185">Reference proteome</keyword>
<dbReference type="PANTHER" id="PTHR24106">
    <property type="entry name" value="NACHT, LRR AND CARD DOMAINS-CONTAINING"/>
    <property type="match status" value="1"/>
</dbReference>
<keyword evidence="2" id="KW-0677">Repeat</keyword>
<evidence type="ECO:0000256" key="1">
    <source>
        <dbReference type="ARBA" id="ARBA00022614"/>
    </source>
</evidence>
<feature type="non-terminal residue" evidence="3">
    <location>
        <position position="383"/>
    </location>
</feature>